<keyword evidence="8 9" id="KW-0961">Cell wall biogenesis/degradation</keyword>
<evidence type="ECO:0000256" key="1">
    <source>
        <dbReference type="ARBA" id="ARBA00004651"/>
    </source>
</evidence>
<feature type="transmembrane region" description="Helical" evidence="8">
    <location>
        <begin position="220"/>
        <end position="241"/>
    </location>
</feature>
<dbReference type="Pfam" id="PF03023">
    <property type="entry name" value="MurJ"/>
    <property type="match status" value="1"/>
</dbReference>
<dbReference type="CDD" id="cd13123">
    <property type="entry name" value="MATE_MurJ_like"/>
    <property type="match status" value="1"/>
</dbReference>
<protein>
    <recommendedName>
        <fullName evidence="8">Probable lipid II flippase MurJ</fullName>
    </recommendedName>
</protein>
<evidence type="ECO:0000256" key="7">
    <source>
        <dbReference type="ARBA" id="ARBA00023136"/>
    </source>
</evidence>
<feature type="transmembrane region" description="Helical" evidence="8">
    <location>
        <begin position="123"/>
        <end position="145"/>
    </location>
</feature>
<keyword evidence="11" id="KW-1185">Reference proteome</keyword>
<dbReference type="GO" id="GO:0009252">
    <property type="term" value="P:peptidoglycan biosynthetic process"/>
    <property type="evidence" value="ECO:0007669"/>
    <property type="project" value="UniProtKB-UniRule"/>
</dbReference>
<dbReference type="HAMAP" id="MF_02078">
    <property type="entry name" value="MurJ_MviN"/>
    <property type="match status" value="1"/>
</dbReference>
<comment type="pathway">
    <text evidence="8">Cell wall biogenesis; peptidoglycan biosynthesis.</text>
</comment>
<sequence>MKYTAIILMIVSIISRMFGFVREMLMSNYYGTSAVAEVVVIALAVPTVLFSFLFTSLNTSFIPSYNMVRKEKGDEEAEDFTSNVANVVMLFSIGLCIIGIIFAKPLVFAMASGFTGEKQEMTIKFVRIVLLGSSFNSIAAIFSGYLNVHGKYILPSARLAVQNIILIIFTVISVYTSEYMLAIGIFVATVCQNVVLISGLKKVNYKHRWKINLKDPNIKYILMLAIPLMLGVAVDQINVFVDKTLASRAIDGGVAILNYADRINGLVYIVITSIVTVAYPVISKYAISGDMDKVKKSMFKYIQINYIFCIPVIAAFIVFAEPIVQVIYERGVFSHSDTVAVSQCLMLYSLTVFGVAMREIVSRTFYCIGDSKTPVKNGMAMVAVNAILSIIFSKIIGLKGIALGTSVASIIGCLILLLYLRKKIGRLNIKAFAKSFIKIVLISLVMIILSRIVYDFLASYISVEKSLVLAAGFGVVIYFTMIVIFNISDSRDVLKSAKKRVLPRK</sequence>
<dbReference type="GO" id="GO:0071555">
    <property type="term" value="P:cell wall organization"/>
    <property type="evidence" value="ECO:0007669"/>
    <property type="project" value="UniProtKB-UniRule"/>
</dbReference>
<dbReference type="GO" id="GO:0005886">
    <property type="term" value="C:plasma membrane"/>
    <property type="evidence" value="ECO:0007669"/>
    <property type="project" value="UniProtKB-SubCell"/>
</dbReference>
<evidence type="ECO:0000256" key="8">
    <source>
        <dbReference type="HAMAP-Rule" id="MF_02078"/>
    </source>
</evidence>
<proteinExistence type="inferred from homology"/>
<feature type="transmembrane region" description="Helical" evidence="8">
    <location>
        <begin position="340"/>
        <end position="357"/>
    </location>
</feature>
<feature type="transmembrane region" description="Helical" evidence="8">
    <location>
        <begin position="265"/>
        <end position="283"/>
    </location>
</feature>
<dbReference type="PANTHER" id="PTHR47019:SF1">
    <property type="entry name" value="LIPID II FLIPPASE MURJ"/>
    <property type="match status" value="1"/>
</dbReference>
<organism evidence="10 11">
    <name type="scientific">Peptostreptococcus russellii</name>
    <dbReference type="NCBI Taxonomy" id="215200"/>
    <lineage>
        <taxon>Bacteria</taxon>
        <taxon>Bacillati</taxon>
        <taxon>Bacillota</taxon>
        <taxon>Clostridia</taxon>
        <taxon>Peptostreptococcales</taxon>
        <taxon>Peptostreptococcaceae</taxon>
        <taxon>Peptostreptococcus</taxon>
    </lineage>
</organism>
<dbReference type="InterPro" id="IPR051050">
    <property type="entry name" value="Lipid_II_flippase_MurJ/MviN"/>
</dbReference>
<keyword evidence="4 8" id="KW-0133">Cell shape</keyword>
<dbReference type="AlphaFoldDB" id="A0A1H8GUE0"/>
<dbReference type="NCBIfam" id="TIGR01695">
    <property type="entry name" value="murJ_mviN"/>
    <property type="match status" value="1"/>
</dbReference>
<keyword evidence="8 9" id="KW-0813">Transport</keyword>
<evidence type="ECO:0000256" key="3">
    <source>
        <dbReference type="ARBA" id="ARBA00022692"/>
    </source>
</evidence>
<name>A0A1H8GUE0_9FIRM</name>
<gene>
    <name evidence="8" type="primary">murJ</name>
    <name evidence="10" type="ORF">SAMN05216454_104106</name>
</gene>
<keyword evidence="2 8" id="KW-1003">Cell membrane</keyword>
<feature type="transmembrane region" description="Helical" evidence="8">
    <location>
        <begin position="83"/>
        <end position="103"/>
    </location>
</feature>
<reference evidence="10 11" key="1">
    <citation type="submission" date="2016-10" db="EMBL/GenBank/DDBJ databases">
        <authorList>
            <person name="de Groot N.N."/>
        </authorList>
    </citation>
    <scope>NUCLEOTIDE SEQUENCE [LARGE SCALE GENOMIC DNA]</scope>
    <source>
        <strain evidence="10 11">Calf135</strain>
    </source>
</reference>
<accession>A0A1H8GUE0</accession>
<dbReference type="RefSeq" id="WP_091974868.1">
    <property type="nucleotide sequence ID" value="NZ_FODF01000004.1"/>
</dbReference>
<keyword evidence="5 8" id="KW-0573">Peptidoglycan synthesis</keyword>
<feature type="transmembrane region" description="Helical" evidence="8">
    <location>
        <begin position="304"/>
        <end position="328"/>
    </location>
</feature>
<evidence type="ECO:0000256" key="9">
    <source>
        <dbReference type="PIRNR" id="PIRNR002869"/>
    </source>
</evidence>
<keyword evidence="7 8" id="KW-0472">Membrane</keyword>
<evidence type="ECO:0000256" key="6">
    <source>
        <dbReference type="ARBA" id="ARBA00022989"/>
    </source>
</evidence>
<evidence type="ECO:0000256" key="4">
    <source>
        <dbReference type="ARBA" id="ARBA00022960"/>
    </source>
</evidence>
<dbReference type="InterPro" id="IPR004268">
    <property type="entry name" value="MurJ"/>
</dbReference>
<dbReference type="GO" id="GO:0034204">
    <property type="term" value="P:lipid translocation"/>
    <property type="evidence" value="ECO:0007669"/>
    <property type="project" value="TreeGrafter"/>
</dbReference>
<feature type="transmembrane region" description="Helical" evidence="8">
    <location>
        <begin position="35"/>
        <end position="62"/>
    </location>
</feature>
<dbReference type="PRINTS" id="PR01806">
    <property type="entry name" value="VIRFACTRMVIN"/>
</dbReference>
<evidence type="ECO:0000256" key="2">
    <source>
        <dbReference type="ARBA" id="ARBA00022475"/>
    </source>
</evidence>
<keyword evidence="6 8" id="KW-1133">Transmembrane helix</keyword>
<dbReference type="OrthoDB" id="9804143at2"/>
<dbReference type="UniPathway" id="UPA00219"/>
<dbReference type="PANTHER" id="PTHR47019">
    <property type="entry name" value="LIPID II FLIPPASE MURJ"/>
    <property type="match status" value="1"/>
</dbReference>
<feature type="transmembrane region" description="Helical" evidence="8">
    <location>
        <begin position="378"/>
        <end position="395"/>
    </location>
</feature>
<evidence type="ECO:0000256" key="5">
    <source>
        <dbReference type="ARBA" id="ARBA00022984"/>
    </source>
</evidence>
<dbReference type="Proteomes" id="UP000199512">
    <property type="component" value="Unassembled WGS sequence"/>
</dbReference>
<feature type="transmembrane region" description="Helical" evidence="8">
    <location>
        <begin position="432"/>
        <end position="454"/>
    </location>
</feature>
<dbReference type="GO" id="GO:0015648">
    <property type="term" value="F:lipid-linked peptidoglycan transporter activity"/>
    <property type="evidence" value="ECO:0007669"/>
    <property type="project" value="UniProtKB-UniRule"/>
</dbReference>
<comment type="subcellular location">
    <subcellularLocation>
        <location evidence="1 8">Cell membrane</location>
        <topology evidence="1 8">Multi-pass membrane protein</topology>
    </subcellularLocation>
</comment>
<dbReference type="GO" id="GO:0008360">
    <property type="term" value="P:regulation of cell shape"/>
    <property type="evidence" value="ECO:0007669"/>
    <property type="project" value="UniProtKB-UniRule"/>
</dbReference>
<comment type="function">
    <text evidence="8 9">Involved in peptidoglycan biosynthesis. Transports lipid-linked peptidoglycan precursors from the inner to the outer leaflet of the cytoplasmic membrane.</text>
</comment>
<comment type="similarity">
    <text evidence="8 9">Belongs to the MurJ/MviN family.</text>
</comment>
<feature type="transmembrane region" description="Helical" evidence="8">
    <location>
        <begin position="157"/>
        <end position="175"/>
    </location>
</feature>
<feature type="transmembrane region" description="Helical" evidence="8">
    <location>
        <begin position="401"/>
        <end position="420"/>
    </location>
</feature>
<dbReference type="EMBL" id="FODF01000004">
    <property type="protein sequence ID" value="SEN47344.1"/>
    <property type="molecule type" value="Genomic_DNA"/>
</dbReference>
<dbReference type="PIRSF" id="PIRSF002869">
    <property type="entry name" value="MviN"/>
    <property type="match status" value="1"/>
</dbReference>
<evidence type="ECO:0000313" key="10">
    <source>
        <dbReference type="EMBL" id="SEN47344.1"/>
    </source>
</evidence>
<feature type="transmembrane region" description="Helical" evidence="8">
    <location>
        <begin position="181"/>
        <end position="200"/>
    </location>
</feature>
<feature type="transmembrane region" description="Helical" evidence="8">
    <location>
        <begin position="466"/>
        <end position="488"/>
    </location>
</feature>
<evidence type="ECO:0000313" key="11">
    <source>
        <dbReference type="Proteomes" id="UP000199512"/>
    </source>
</evidence>
<dbReference type="STRING" id="215200.SAMN05216454_104106"/>
<keyword evidence="3 8" id="KW-0812">Transmembrane</keyword>